<dbReference type="EC" id="4.6.1.12" evidence="4"/>
<evidence type="ECO:0000256" key="7">
    <source>
        <dbReference type="ARBA" id="ARBA00023239"/>
    </source>
</evidence>
<evidence type="ECO:0000259" key="8">
    <source>
        <dbReference type="Pfam" id="PF02542"/>
    </source>
</evidence>
<comment type="cofactor">
    <cofactor evidence="2">
        <name>a divalent metal cation</name>
        <dbReference type="ChEBI" id="CHEBI:60240"/>
    </cofactor>
</comment>
<evidence type="ECO:0000256" key="6">
    <source>
        <dbReference type="ARBA" id="ARBA00023229"/>
    </source>
</evidence>
<dbReference type="CDD" id="cd00554">
    <property type="entry name" value="MECDP_synthase"/>
    <property type="match status" value="1"/>
</dbReference>
<dbReference type="EMBL" id="UINC01003161">
    <property type="protein sequence ID" value="SVA03868.1"/>
    <property type="molecule type" value="Genomic_DNA"/>
</dbReference>
<evidence type="ECO:0000256" key="4">
    <source>
        <dbReference type="ARBA" id="ARBA00012579"/>
    </source>
</evidence>
<protein>
    <recommendedName>
        <fullName evidence="4">2-C-methyl-D-erythritol 2,4-cyclodiphosphate synthase</fullName>
        <ecNumber evidence="4">4.6.1.12</ecNumber>
    </recommendedName>
</protein>
<feature type="domain" description="2-C-methyl-D-erythritol 2,4-cyclodiphosphate synthase" evidence="8">
    <location>
        <begin position="3"/>
        <end position="156"/>
    </location>
</feature>
<evidence type="ECO:0000256" key="3">
    <source>
        <dbReference type="ARBA" id="ARBA00004709"/>
    </source>
</evidence>
<evidence type="ECO:0000256" key="1">
    <source>
        <dbReference type="ARBA" id="ARBA00000200"/>
    </source>
</evidence>
<proteinExistence type="inferred from homology"/>
<accession>A0A381SKS5</accession>
<dbReference type="NCBIfam" id="TIGR00151">
    <property type="entry name" value="ispF"/>
    <property type="match status" value="1"/>
</dbReference>
<dbReference type="PROSITE" id="PS01350">
    <property type="entry name" value="ISPF"/>
    <property type="match status" value="1"/>
</dbReference>
<dbReference type="GO" id="GO:0016114">
    <property type="term" value="P:terpenoid biosynthetic process"/>
    <property type="evidence" value="ECO:0007669"/>
    <property type="project" value="InterPro"/>
</dbReference>
<dbReference type="Gene3D" id="3.30.1330.50">
    <property type="entry name" value="2-C-methyl-D-erythritol 2,4-cyclodiphosphate synthase"/>
    <property type="match status" value="1"/>
</dbReference>
<evidence type="ECO:0000313" key="9">
    <source>
        <dbReference type="EMBL" id="SVA03868.1"/>
    </source>
</evidence>
<dbReference type="GO" id="GO:0046872">
    <property type="term" value="F:metal ion binding"/>
    <property type="evidence" value="ECO:0007669"/>
    <property type="project" value="UniProtKB-KW"/>
</dbReference>
<comment type="catalytic activity">
    <reaction evidence="1">
        <text>4-CDP-2-C-methyl-D-erythritol 2-phosphate = 2-C-methyl-D-erythritol 2,4-cyclic diphosphate + CMP</text>
        <dbReference type="Rhea" id="RHEA:23864"/>
        <dbReference type="ChEBI" id="CHEBI:57919"/>
        <dbReference type="ChEBI" id="CHEBI:58483"/>
        <dbReference type="ChEBI" id="CHEBI:60377"/>
        <dbReference type="EC" id="4.6.1.12"/>
    </reaction>
</comment>
<keyword evidence="7" id="KW-0456">Lyase</keyword>
<dbReference type="SUPFAM" id="SSF69765">
    <property type="entry name" value="IpsF-like"/>
    <property type="match status" value="1"/>
</dbReference>
<dbReference type="GO" id="GO:0008685">
    <property type="term" value="F:2-C-methyl-D-erythritol 2,4-cyclodiphosphate synthase activity"/>
    <property type="evidence" value="ECO:0007669"/>
    <property type="project" value="UniProtKB-EC"/>
</dbReference>
<organism evidence="9">
    <name type="scientific">marine metagenome</name>
    <dbReference type="NCBI Taxonomy" id="408172"/>
    <lineage>
        <taxon>unclassified sequences</taxon>
        <taxon>metagenomes</taxon>
        <taxon>ecological metagenomes</taxon>
    </lineage>
</organism>
<dbReference type="GO" id="GO:0019288">
    <property type="term" value="P:isopentenyl diphosphate biosynthetic process, methylerythritol 4-phosphate pathway"/>
    <property type="evidence" value="ECO:0007669"/>
    <property type="project" value="UniProtKB-UniPathway"/>
</dbReference>
<gene>
    <name evidence="9" type="ORF">METZ01_LOCUS56722</name>
</gene>
<sequence length="161" mass="17125">MAVRIGQGIDAHQLEEGTPLIIGGVSIPYPKGSKGHSDGDVLFHAIVDAILGALALGDIGEHFPSEDNRWENANSKSFLEHAYNLMSDKGFSLGNLDATIILQQPKLISHIIEMRKNIASILHTEMDSISVKATTTDEMGFTGKGSGIAATAVVLIHSHGN</sequence>
<evidence type="ECO:0000256" key="5">
    <source>
        <dbReference type="ARBA" id="ARBA00022723"/>
    </source>
</evidence>
<keyword evidence="5" id="KW-0479">Metal-binding</keyword>
<dbReference type="PANTHER" id="PTHR43181:SF1">
    <property type="entry name" value="2-C-METHYL-D-ERYTHRITOL 2,4-CYCLODIPHOSPHATE SYNTHASE, CHLOROPLASTIC"/>
    <property type="match status" value="1"/>
</dbReference>
<dbReference type="HAMAP" id="MF_00107">
    <property type="entry name" value="IspF"/>
    <property type="match status" value="1"/>
</dbReference>
<name>A0A381SKS5_9ZZZZ</name>
<dbReference type="InterPro" id="IPR020555">
    <property type="entry name" value="MECDP_synthase_CS"/>
</dbReference>
<comment type="pathway">
    <text evidence="3">Isoprenoid biosynthesis; isopentenyl diphosphate biosynthesis via DXP pathway; isopentenyl diphosphate from 1-deoxy-D-xylulose 5-phosphate: step 4/6.</text>
</comment>
<reference evidence="9" key="1">
    <citation type="submission" date="2018-05" db="EMBL/GenBank/DDBJ databases">
        <authorList>
            <person name="Lanie J.A."/>
            <person name="Ng W.-L."/>
            <person name="Kazmierczak K.M."/>
            <person name="Andrzejewski T.M."/>
            <person name="Davidsen T.M."/>
            <person name="Wayne K.J."/>
            <person name="Tettelin H."/>
            <person name="Glass J.I."/>
            <person name="Rusch D."/>
            <person name="Podicherti R."/>
            <person name="Tsui H.-C.T."/>
            <person name="Winkler M.E."/>
        </authorList>
    </citation>
    <scope>NUCLEOTIDE SEQUENCE</scope>
</reference>
<dbReference type="InterPro" id="IPR036571">
    <property type="entry name" value="MECDP_synthase_sf"/>
</dbReference>
<dbReference type="Pfam" id="PF02542">
    <property type="entry name" value="YgbB"/>
    <property type="match status" value="1"/>
</dbReference>
<keyword evidence="6" id="KW-0414">Isoprene biosynthesis</keyword>
<dbReference type="FunFam" id="3.30.1330.50:FF:000001">
    <property type="entry name" value="2-C-methyl-D-erythritol 2,4-cyclodiphosphate synthase"/>
    <property type="match status" value="1"/>
</dbReference>
<dbReference type="UniPathway" id="UPA00056">
    <property type="reaction ID" value="UER00095"/>
</dbReference>
<dbReference type="AlphaFoldDB" id="A0A381SKS5"/>
<dbReference type="InterPro" id="IPR003526">
    <property type="entry name" value="MECDP_synthase"/>
</dbReference>
<dbReference type="PANTHER" id="PTHR43181">
    <property type="entry name" value="2-C-METHYL-D-ERYTHRITOL 2,4-CYCLODIPHOSPHATE SYNTHASE, CHLOROPLASTIC"/>
    <property type="match status" value="1"/>
</dbReference>
<evidence type="ECO:0000256" key="2">
    <source>
        <dbReference type="ARBA" id="ARBA00001968"/>
    </source>
</evidence>